<accession>A0ABR2FDU4</accession>
<dbReference type="Pfam" id="PF08263">
    <property type="entry name" value="LRRNT_2"/>
    <property type="match status" value="1"/>
</dbReference>
<gene>
    <name evidence="16" type="ORF">V6N12_069420</name>
</gene>
<comment type="similarity">
    <text evidence="2">Belongs to the RLP family.</text>
</comment>
<keyword evidence="11" id="KW-0325">Glycoprotein</keyword>
<dbReference type="PRINTS" id="PR00019">
    <property type="entry name" value="LEURICHRPT"/>
</dbReference>
<evidence type="ECO:0000256" key="3">
    <source>
        <dbReference type="ARBA" id="ARBA00022475"/>
    </source>
</evidence>
<dbReference type="PANTHER" id="PTHR48061:SF46">
    <property type="entry name" value="LEUCINE-RICH REPEAT-CONTAINING N-TERMINAL PLANT-TYPE DOMAIN-CONTAINING PROTEIN"/>
    <property type="match status" value="1"/>
</dbReference>
<protein>
    <recommendedName>
        <fullName evidence="18">Leucine-rich repeat-containing N-terminal plant-type domain-containing protein</fullName>
    </recommendedName>
</protein>
<dbReference type="Pfam" id="PF23598">
    <property type="entry name" value="LRR_14"/>
    <property type="match status" value="1"/>
</dbReference>
<evidence type="ECO:0000256" key="5">
    <source>
        <dbReference type="ARBA" id="ARBA00022692"/>
    </source>
</evidence>
<dbReference type="InterPro" id="IPR032675">
    <property type="entry name" value="LRR_dom_sf"/>
</dbReference>
<organism evidence="16 17">
    <name type="scientific">Hibiscus sabdariffa</name>
    <name type="common">roselle</name>
    <dbReference type="NCBI Taxonomy" id="183260"/>
    <lineage>
        <taxon>Eukaryota</taxon>
        <taxon>Viridiplantae</taxon>
        <taxon>Streptophyta</taxon>
        <taxon>Embryophyta</taxon>
        <taxon>Tracheophyta</taxon>
        <taxon>Spermatophyta</taxon>
        <taxon>Magnoliopsida</taxon>
        <taxon>eudicotyledons</taxon>
        <taxon>Gunneridae</taxon>
        <taxon>Pentapetalae</taxon>
        <taxon>rosids</taxon>
        <taxon>malvids</taxon>
        <taxon>Malvales</taxon>
        <taxon>Malvaceae</taxon>
        <taxon>Malvoideae</taxon>
        <taxon>Hibiscus</taxon>
    </lineage>
</organism>
<keyword evidence="7" id="KW-0677">Repeat</keyword>
<dbReference type="InterPro" id="IPR001611">
    <property type="entry name" value="Leu-rich_rpt"/>
</dbReference>
<sequence>MGHHFLCLLVFLFNFLPTISSLGTHLCSHHEATALLQFKNSFSVKQIYSEFCYGSHPKTNSWNESTDCCSWIGVTCDHVHGHVTGLDLSCSSLYGTFPSNATLFLLPHLQKLNLAFNYFEDSEMPSEFGRFASLVDLNLSQTSFKGRFPAQVSHLSKLASLDLTGNYELILEQNTVEGLVHNLTEVRLLVLDLISLSSINPHVFMNLSSSLRSLSLGGCDLRGEFPESTFYLPNLKFLNLGNNIILSLSFPQFNRSSHLEHLDLSQMSFSKELIDSIHNLGSLKYLCLAETYFLEGLPVSITNLSSLEQLVMPSTYFSGGLPHSIGTLVSLKYLILPYSTLSGLIPRSLGNLLQLIHLDLSSNNFSGAIPSSITNLTLLEFLSIGYNQVGGSLPDKVTAFPNLVYLDLSHNLLNGTLPSWMYTVSSLKEIFLFHNQLSGQIKEFQTKSLEKIHLEDNKLQGPLPPSMFQLANLTSLQLSSNNLSGVVEFGMSPNLRNLDLSFNSLLSFNPSSPARLPNLQYLDLCSCNINEFPHFLRGSKALESLDLSYNKIEGKIPKWMEEVGKESLSYLNVSHNFLTQVGKLPWKNIKFLDLSSNFIHGNLPIPPPTIDVFLFSNNSLSGEAFSSICNSTSLGVLDLSYNNLSGVIPMCLGNLSESLSFLNLRKNRFHGMIPPTFTDNCQLSNLNLNGNQLEGPLTPSIANCKGLEVLDLGNNNITDTFPPWLGTLPELQVLILKSNQMHGPMHNIGSGIFFSKIQIFDLSDNHFTGPLPVRYITNFKAMINLTKNATTMPYMGVQNNGGFYTYSVGIIIKGREMELVKIFTMLTTIDLSNNHFRGEIPKAIGRLNSLKGLNLSHNHLRGSIPASMRNLASLEWLDLSSNKLVGKIPEQLLDLTSLSFLNLSENELVGCIPRGKQFNTFENTSYEGNRGLRGFPLSRDCYNNDPPPPSNVATEDGSKSELGFGWKVVVLGYGCGVILGLAMGYVVFQTGKPKWVVNLVEDYLHKRRSTRPKIAYRNNGRRRIK</sequence>
<evidence type="ECO:0000256" key="2">
    <source>
        <dbReference type="ARBA" id="ARBA00009592"/>
    </source>
</evidence>
<comment type="caution">
    <text evidence="16">The sequence shown here is derived from an EMBL/GenBank/DDBJ whole genome shotgun (WGS) entry which is preliminary data.</text>
</comment>
<evidence type="ECO:0000259" key="14">
    <source>
        <dbReference type="Pfam" id="PF08263"/>
    </source>
</evidence>
<keyword evidence="10" id="KW-0675">Receptor</keyword>
<keyword evidence="17" id="KW-1185">Reference proteome</keyword>
<dbReference type="EMBL" id="JBBPBM010000006">
    <property type="protein sequence ID" value="KAK8579086.1"/>
    <property type="molecule type" value="Genomic_DNA"/>
</dbReference>
<dbReference type="PANTHER" id="PTHR48061">
    <property type="entry name" value="LEUCINE-RICH REPEAT RECEPTOR PROTEIN KINASE EMS1-LIKE-RELATED"/>
    <property type="match status" value="1"/>
</dbReference>
<dbReference type="SMART" id="SM00369">
    <property type="entry name" value="LRR_TYP"/>
    <property type="match status" value="10"/>
</dbReference>
<evidence type="ECO:0000256" key="4">
    <source>
        <dbReference type="ARBA" id="ARBA00022614"/>
    </source>
</evidence>
<feature type="domain" description="Leucine-rich repeat-containing N-terminal plant-type" evidence="14">
    <location>
        <begin position="30"/>
        <end position="77"/>
    </location>
</feature>
<dbReference type="InterPro" id="IPR055414">
    <property type="entry name" value="LRR_R13L4/SHOC2-like"/>
</dbReference>
<keyword evidence="5 12" id="KW-0812">Transmembrane</keyword>
<dbReference type="Gene3D" id="3.80.10.10">
    <property type="entry name" value="Ribonuclease Inhibitor"/>
    <property type="match status" value="5"/>
</dbReference>
<dbReference type="SUPFAM" id="SSF52058">
    <property type="entry name" value="L domain-like"/>
    <property type="match status" value="2"/>
</dbReference>
<evidence type="ECO:0000256" key="12">
    <source>
        <dbReference type="SAM" id="Phobius"/>
    </source>
</evidence>
<dbReference type="InterPro" id="IPR013210">
    <property type="entry name" value="LRR_N_plant-typ"/>
</dbReference>
<evidence type="ECO:0000256" key="11">
    <source>
        <dbReference type="ARBA" id="ARBA00023180"/>
    </source>
</evidence>
<dbReference type="PROSITE" id="PS51450">
    <property type="entry name" value="LRR"/>
    <property type="match status" value="1"/>
</dbReference>
<keyword evidence="6 13" id="KW-0732">Signal</keyword>
<evidence type="ECO:0000259" key="15">
    <source>
        <dbReference type="Pfam" id="PF23598"/>
    </source>
</evidence>
<evidence type="ECO:0000313" key="17">
    <source>
        <dbReference type="Proteomes" id="UP001472677"/>
    </source>
</evidence>
<evidence type="ECO:0000256" key="13">
    <source>
        <dbReference type="SAM" id="SignalP"/>
    </source>
</evidence>
<proteinExistence type="inferred from homology"/>
<evidence type="ECO:0008006" key="18">
    <source>
        <dbReference type="Google" id="ProtNLM"/>
    </source>
</evidence>
<keyword evidence="4" id="KW-0433">Leucine-rich repeat</keyword>
<comment type="subcellular location">
    <subcellularLocation>
        <location evidence="1">Cell membrane</location>
        <topology evidence="1">Single-pass type I membrane protein</topology>
    </subcellularLocation>
</comment>
<dbReference type="InterPro" id="IPR003591">
    <property type="entry name" value="Leu-rich_rpt_typical-subtyp"/>
</dbReference>
<dbReference type="Proteomes" id="UP001472677">
    <property type="component" value="Unassembled WGS sequence"/>
</dbReference>
<feature type="transmembrane region" description="Helical" evidence="12">
    <location>
        <begin position="964"/>
        <end position="988"/>
    </location>
</feature>
<reference evidence="16 17" key="1">
    <citation type="journal article" date="2024" name="G3 (Bethesda)">
        <title>Genome assembly of Hibiscus sabdariffa L. provides insights into metabolisms of medicinal natural products.</title>
        <authorList>
            <person name="Kim T."/>
        </authorList>
    </citation>
    <scope>NUCLEOTIDE SEQUENCE [LARGE SCALE GENOMIC DNA]</scope>
    <source>
        <strain evidence="16">TK-2024</strain>
        <tissue evidence="16">Old leaves</tissue>
    </source>
</reference>
<feature type="domain" description="Disease resistance R13L4/SHOC-2-like LRR" evidence="15">
    <location>
        <begin position="347"/>
        <end position="525"/>
    </location>
</feature>
<dbReference type="SUPFAM" id="SSF52047">
    <property type="entry name" value="RNI-like"/>
    <property type="match status" value="1"/>
</dbReference>
<evidence type="ECO:0000256" key="9">
    <source>
        <dbReference type="ARBA" id="ARBA00023136"/>
    </source>
</evidence>
<dbReference type="InterPro" id="IPR046956">
    <property type="entry name" value="RLP23-like"/>
</dbReference>
<keyword evidence="3" id="KW-1003">Cell membrane</keyword>
<name>A0ABR2FDU4_9ROSI</name>
<evidence type="ECO:0000313" key="16">
    <source>
        <dbReference type="EMBL" id="KAK8579086.1"/>
    </source>
</evidence>
<feature type="signal peptide" evidence="13">
    <location>
        <begin position="1"/>
        <end position="21"/>
    </location>
</feature>
<feature type="chain" id="PRO_5045948579" description="Leucine-rich repeat-containing N-terminal plant-type domain-containing protein" evidence="13">
    <location>
        <begin position="22"/>
        <end position="1025"/>
    </location>
</feature>
<evidence type="ECO:0000256" key="6">
    <source>
        <dbReference type="ARBA" id="ARBA00022729"/>
    </source>
</evidence>
<evidence type="ECO:0000256" key="7">
    <source>
        <dbReference type="ARBA" id="ARBA00022737"/>
    </source>
</evidence>
<evidence type="ECO:0000256" key="1">
    <source>
        <dbReference type="ARBA" id="ARBA00004251"/>
    </source>
</evidence>
<keyword evidence="8 12" id="KW-1133">Transmembrane helix</keyword>
<keyword evidence="9 12" id="KW-0472">Membrane</keyword>
<evidence type="ECO:0000256" key="10">
    <source>
        <dbReference type="ARBA" id="ARBA00023170"/>
    </source>
</evidence>
<dbReference type="Pfam" id="PF13855">
    <property type="entry name" value="LRR_8"/>
    <property type="match status" value="2"/>
</dbReference>
<dbReference type="Pfam" id="PF00560">
    <property type="entry name" value="LRR_1"/>
    <property type="match status" value="2"/>
</dbReference>
<evidence type="ECO:0000256" key="8">
    <source>
        <dbReference type="ARBA" id="ARBA00022989"/>
    </source>
</evidence>